<evidence type="ECO:0000256" key="6">
    <source>
        <dbReference type="HAMAP-Rule" id="MF_02095"/>
    </source>
</evidence>
<dbReference type="GO" id="GO:0050427">
    <property type="term" value="P:3'-phosphoadenosine 5'-phosphosulfate metabolic process"/>
    <property type="evidence" value="ECO:0007669"/>
    <property type="project" value="TreeGrafter"/>
</dbReference>
<dbReference type="Pfam" id="PF00459">
    <property type="entry name" value="Inositol_P"/>
    <property type="match status" value="1"/>
</dbReference>
<dbReference type="SUPFAM" id="SSF56655">
    <property type="entry name" value="Carbohydrate phosphatase"/>
    <property type="match status" value="1"/>
</dbReference>
<evidence type="ECO:0000256" key="5">
    <source>
        <dbReference type="ARBA" id="ARBA00023136"/>
    </source>
</evidence>
<feature type="binding site" evidence="6 7">
    <location>
        <position position="93"/>
    </location>
    <ligand>
        <name>Mg(2+)</name>
        <dbReference type="ChEBI" id="CHEBI:18420"/>
        <label>2</label>
    </ligand>
</feature>
<dbReference type="InterPro" id="IPR000760">
    <property type="entry name" value="Inositol_monophosphatase-like"/>
</dbReference>
<name>A0A2W5FBL9_9BACT</name>
<feature type="binding site" evidence="6">
    <location>
        <position position="96"/>
    </location>
    <ligand>
        <name>Mg(2+)</name>
        <dbReference type="ChEBI" id="CHEBI:18420"/>
        <label>2</label>
    </ligand>
</feature>
<dbReference type="InterPro" id="IPR020550">
    <property type="entry name" value="Inositol_monophosphatase_CS"/>
</dbReference>
<dbReference type="PANTHER" id="PTHR43028">
    <property type="entry name" value="3'(2'),5'-BISPHOSPHATE NUCLEOTIDASE 1"/>
    <property type="match status" value="1"/>
</dbReference>
<evidence type="ECO:0000256" key="4">
    <source>
        <dbReference type="ARBA" id="ARBA00022801"/>
    </source>
</evidence>
<dbReference type="Gene3D" id="3.30.540.10">
    <property type="entry name" value="Fructose-1,6-Bisphosphatase, subunit A, domain 1"/>
    <property type="match status" value="1"/>
</dbReference>
<evidence type="ECO:0000256" key="3">
    <source>
        <dbReference type="ARBA" id="ARBA00022519"/>
    </source>
</evidence>
<reference evidence="8 9" key="1">
    <citation type="submission" date="2017-08" db="EMBL/GenBank/DDBJ databases">
        <title>Infants hospitalized years apart are colonized by the same room-sourced microbial strains.</title>
        <authorList>
            <person name="Brooks B."/>
            <person name="Olm M.R."/>
            <person name="Firek B.A."/>
            <person name="Baker R."/>
            <person name="Thomas B.C."/>
            <person name="Morowitz M.J."/>
            <person name="Banfield J.F."/>
        </authorList>
    </citation>
    <scope>NUCLEOTIDE SEQUENCE [LARGE SCALE GENOMIC DNA]</scope>
    <source>
        <strain evidence="8">S2_006_000_R2_64</strain>
    </source>
</reference>
<accession>A0A2W5FBL9</accession>
<evidence type="ECO:0000256" key="1">
    <source>
        <dbReference type="ARBA" id="ARBA00005289"/>
    </source>
</evidence>
<feature type="binding site" evidence="7">
    <location>
        <position position="75"/>
    </location>
    <ligand>
        <name>Mg(2+)</name>
        <dbReference type="ChEBI" id="CHEBI:18420"/>
        <label>1</label>
        <note>catalytic</note>
    </ligand>
</feature>
<dbReference type="GO" id="GO:0000287">
    <property type="term" value="F:magnesium ion binding"/>
    <property type="evidence" value="ECO:0007669"/>
    <property type="project" value="UniProtKB-UniRule"/>
</dbReference>
<feature type="binding site" evidence="6">
    <location>
        <position position="221"/>
    </location>
    <ligand>
        <name>substrate</name>
    </ligand>
</feature>
<sequence length="273" mass="30191">MTSKILQHLPALCNQIKRLAVEAGEATLEFYDESGAAEYTDKLDGSPVTLADHAAHKIIMEGLAQITPEVPVISEESEAHPEIMNAEYFWCVDPLDGTRGFIQGNPDYTVNIALIKNNEPVLGVIYAPVLGELYSGHGEGTAIRYLEDTRVEKQMFMRPPRREGMNIVISNFKGQTPKQDQLLEQFKVAKVMKRASSIKFCLVASGKADFYLCMKEISEWDTAAGDAIVRSAGGVVVDMNGVPLQYGKFEKAFRQPFFQATSGLEFTVDLNFG</sequence>
<feature type="binding site" evidence="7">
    <location>
        <position position="95"/>
    </location>
    <ligand>
        <name>Mg(2+)</name>
        <dbReference type="ChEBI" id="CHEBI:18420"/>
        <label>1</label>
        <note>catalytic</note>
    </ligand>
</feature>
<evidence type="ECO:0000313" key="9">
    <source>
        <dbReference type="Proteomes" id="UP000249739"/>
    </source>
</evidence>
<protein>
    <recommendedName>
        <fullName evidence="6">3'(2'),5'-bisphosphate nucleotidase CysQ</fullName>
        <ecNumber evidence="6">3.1.3.7</ecNumber>
    </recommendedName>
    <alternativeName>
        <fullName evidence="6">3'(2'),5-bisphosphonucleoside 3'(2')-phosphohydrolase</fullName>
    </alternativeName>
    <alternativeName>
        <fullName evidence="6">3'-phosphoadenosine 5'-phosphate phosphatase</fullName>
        <shortName evidence="6">PAP phosphatase</shortName>
    </alternativeName>
</protein>
<comment type="caution">
    <text evidence="8">The sequence shown here is derived from an EMBL/GenBank/DDBJ whole genome shotgun (WGS) entry which is preliminary data.</text>
</comment>
<evidence type="ECO:0000313" key="8">
    <source>
        <dbReference type="EMBL" id="PZP53485.1"/>
    </source>
</evidence>
<dbReference type="EC" id="3.1.3.7" evidence="6"/>
<dbReference type="PANTHER" id="PTHR43028:SF5">
    <property type="entry name" value="3'(2'),5'-BISPHOSPHATE NUCLEOTIDASE 1"/>
    <property type="match status" value="1"/>
</dbReference>
<feature type="binding site" evidence="6">
    <location>
        <position position="221"/>
    </location>
    <ligand>
        <name>Mg(2+)</name>
        <dbReference type="ChEBI" id="CHEBI:18420"/>
        <label>2</label>
    </ligand>
</feature>
<evidence type="ECO:0000256" key="7">
    <source>
        <dbReference type="PIRSR" id="PIRSR600760-2"/>
    </source>
</evidence>
<comment type="subcellular location">
    <subcellularLocation>
        <location evidence="6">Cell membrane</location>
        <topology evidence="6">Peripheral membrane protein</topology>
        <orientation evidence="6">Cytoplasmic side</orientation>
    </subcellularLocation>
</comment>
<feature type="binding site" evidence="6">
    <location>
        <begin position="95"/>
        <end position="98"/>
    </location>
    <ligand>
        <name>substrate</name>
    </ligand>
</feature>
<keyword evidence="6 7" id="KW-0479">Metal-binding</keyword>
<dbReference type="GO" id="GO:0005886">
    <property type="term" value="C:plasma membrane"/>
    <property type="evidence" value="ECO:0007669"/>
    <property type="project" value="UniProtKB-SubCell"/>
</dbReference>
<dbReference type="GO" id="GO:0008441">
    <property type="term" value="F:3'(2'),5'-bisphosphate nucleotidase activity"/>
    <property type="evidence" value="ECO:0007669"/>
    <property type="project" value="UniProtKB-UniRule"/>
</dbReference>
<dbReference type="PROSITE" id="PS00630">
    <property type="entry name" value="IMP_2"/>
    <property type="match status" value="1"/>
</dbReference>
<dbReference type="Proteomes" id="UP000249739">
    <property type="component" value="Unassembled WGS sequence"/>
</dbReference>
<comment type="catalytic activity">
    <reaction evidence="6">
        <text>adenosine 3',5'-bisphosphate + H2O = AMP + phosphate</text>
        <dbReference type="Rhea" id="RHEA:10040"/>
        <dbReference type="ChEBI" id="CHEBI:15377"/>
        <dbReference type="ChEBI" id="CHEBI:43474"/>
        <dbReference type="ChEBI" id="CHEBI:58343"/>
        <dbReference type="ChEBI" id="CHEBI:456215"/>
        <dbReference type="EC" id="3.1.3.7"/>
    </reaction>
</comment>
<comment type="similarity">
    <text evidence="1 6">Belongs to the inositol monophosphatase superfamily. CysQ family.</text>
</comment>
<keyword evidence="5 6" id="KW-0472">Membrane</keyword>
<keyword evidence="2 6" id="KW-1003">Cell membrane</keyword>
<keyword evidence="6 7" id="KW-0460">Magnesium</keyword>
<keyword evidence="3" id="KW-0997">Cell inner membrane</keyword>
<feature type="binding site" evidence="6">
    <location>
        <position position="75"/>
    </location>
    <ligand>
        <name>substrate</name>
    </ligand>
</feature>
<dbReference type="GO" id="GO:0000103">
    <property type="term" value="P:sulfate assimilation"/>
    <property type="evidence" value="ECO:0007669"/>
    <property type="project" value="TreeGrafter"/>
</dbReference>
<comment type="function">
    <text evidence="6">Converts adenosine-3',5'-bisphosphate (PAP) to AMP.</text>
</comment>
<dbReference type="EMBL" id="QFOT01000179">
    <property type="protein sequence ID" value="PZP53485.1"/>
    <property type="molecule type" value="Genomic_DNA"/>
</dbReference>
<gene>
    <name evidence="6 8" type="primary">cysQ</name>
    <name evidence="8" type="ORF">DI586_11010</name>
</gene>
<dbReference type="InterPro" id="IPR006240">
    <property type="entry name" value="CysQ"/>
</dbReference>
<dbReference type="GO" id="GO:0046854">
    <property type="term" value="P:phosphatidylinositol phosphate biosynthetic process"/>
    <property type="evidence" value="ECO:0007669"/>
    <property type="project" value="InterPro"/>
</dbReference>
<dbReference type="AlphaFoldDB" id="A0A2W5FBL9"/>
<dbReference type="NCBIfam" id="TIGR01331">
    <property type="entry name" value="bisphos_cysQ"/>
    <property type="match status" value="1"/>
</dbReference>
<dbReference type="CDD" id="cd01638">
    <property type="entry name" value="CysQ"/>
    <property type="match status" value="1"/>
</dbReference>
<dbReference type="Gene3D" id="3.40.190.80">
    <property type="match status" value="1"/>
</dbReference>
<dbReference type="InterPro" id="IPR050725">
    <property type="entry name" value="CysQ/Inositol_MonoPase"/>
</dbReference>
<feature type="binding site" evidence="7">
    <location>
        <position position="221"/>
    </location>
    <ligand>
        <name>Mg(2+)</name>
        <dbReference type="ChEBI" id="CHEBI:18420"/>
        <label>1</label>
        <note>catalytic</note>
    </ligand>
</feature>
<organism evidence="8 9">
    <name type="scientific">Micavibrio aeruginosavorus</name>
    <dbReference type="NCBI Taxonomy" id="349221"/>
    <lineage>
        <taxon>Bacteria</taxon>
        <taxon>Pseudomonadati</taxon>
        <taxon>Bdellovibrionota</taxon>
        <taxon>Bdellovibrionia</taxon>
        <taxon>Bdellovibrionales</taxon>
        <taxon>Pseudobdellovibrionaceae</taxon>
        <taxon>Micavibrio</taxon>
    </lineage>
</organism>
<dbReference type="HAMAP" id="MF_02095">
    <property type="entry name" value="CysQ"/>
    <property type="match status" value="1"/>
</dbReference>
<dbReference type="PRINTS" id="PR00377">
    <property type="entry name" value="IMPHPHTASES"/>
</dbReference>
<proteinExistence type="inferred from homology"/>
<feature type="binding site" evidence="7">
    <location>
        <position position="96"/>
    </location>
    <ligand>
        <name>Mg(2+)</name>
        <dbReference type="ChEBI" id="CHEBI:18420"/>
        <label>1</label>
        <note>catalytic</note>
    </ligand>
</feature>
<feature type="binding site" evidence="6">
    <location>
        <position position="75"/>
    </location>
    <ligand>
        <name>Mg(2+)</name>
        <dbReference type="ChEBI" id="CHEBI:18420"/>
        <label>1</label>
    </ligand>
</feature>
<feature type="binding site" evidence="6">
    <location>
        <position position="93"/>
    </location>
    <ligand>
        <name>Mg(2+)</name>
        <dbReference type="ChEBI" id="CHEBI:18420"/>
        <label>1</label>
    </ligand>
</feature>
<comment type="cofactor">
    <cofactor evidence="6 7">
        <name>Mg(2+)</name>
        <dbReference type="ChEBI" id="CHEBI:18420"/>
    </cofactor>
</comment>
<feature type="binding site" evidence="6">
    <location>
        <position position="95"/>
    </location>
    <ligand>
        <name>Mg(2+)</name>
        <dbReference type="ChEBI" id="CHEBI:18420"/>
        <label>1</label>
    </ligand>
</feature>
<keyword evidence="4 6" id="KW-0378">Hydrolase</keyword>
<evidence type="ECO:0000256" key="2">
    <source>
        <dbReference type="ARBA" id="ARBA00022475"/>
    </source>
</evidence>